<feature type="transmembrane region" description="Helical" evidence="1">
    <location>
        <begin position="115"/>
        <end position="140"/>
    </location>
</feature>
<dbReference type="EMBL" id="CAEZXP010000001">
    <property type="protein sequence ID" value="CAB4686736.1"/>
    <property type="molecule type" value="Genomic_DNA"/>
</dbReference>
<feature type="transmembrane region" description="Helical" evidence="1">
    <location>
        <begin position="84"/>
        <end position="103"/>
    </location>
</feature>
<keyword evidence="1" id="KW-0472">Membrane</keyword>
<name>A0A6J6NKL4_9ZZZZ</name>
<protein>
    <submittedName>
        <fullName evidence="2">Unannotated protein</fullName>
    </submittedName>
</protein>
<reference evidence="2" key="1">
    <citation type="submission" date="2020-05" db="EMBL/GenBank/DDBJ databases">
        <authorList>
            <person name="Chiriac C."/>
            <person name="Salcher M."/>
            <person name="Ghai R."/>
            <person name="Kavagutti S V."/>
        </authorList>
    </citation>
    <scope>NUCLEOTIDE SEQUENCE</scope>
</reference>
<feature type="transmembrane region" description="Helical" evidence="1">
    <location>
        <begin position="44"/>
        <end position="63"/>
    </location>
</feature>
<accession>A0A6J6NKL4</accession>
<evidence type="ECO:0000256" key="1">
    <source>
        <dbReference type="SAM" id="Phobius"/>
    </source>
</evidence>
<gene>
    <name evidence="2" type="ORF">UFOPK2399_00409</name>
</gene>
<evidence type="ECO:0000313" key="2">
    <source>
        <dbReference type="EMBL" id="CAB4686736.1"/>
    </source>
</evidence>
<proteinExistence type="predicted"/>
<keyword evidence="1" id="KW-0812">Transmembrane</keyword>
<sequence>MRRLWAWVLTVPLSLLGVEAAHALGNLLFGSPERNELFATEAAFRADVLPAAVVVAAALALSLTSRALGRWPRNGGRHIRAMPFALLAPVAFVALEFCEAFAAGNASLATVSAPAFAAGLVVQLPFAFAALLIARALLVLADAVSRLLRPAQPRRRAPHVFLSSWLSTESAPRAATARSTWSSRGPPHLSSV</sequence>
<dbReference type="AlphaFoldDB" id="A0A6J6NKL4"/>
<keyword evidence="1" id="KW-1133">Transmembrane helix</keyword>
<organism evidence="2">
    <name type="scientific">freshwater metagenome</name>
    <dbReference type="NCBI Taxonomy" id="449393"/>
    <lineage>
        <taxon>unclassified sequences</taxon>
        <taxon>metagenomes</taxon>
        <taxon>ecological metagenomes</taxon>
    </lineage>
</organism>